<reference evidence="1 2" key="1">
    <citation type="submission" date="2018-09" db="EMBL/GenBank/DDBJ databases">
        <authorList>
            <person name="Tagini F."/>
        </authorList>
    </citation>
    <scope>NUCLEOTIDE SEQUENCE [LARGE SCALE GENOMIC DNA]</scope>
    <source>
        <strain evidence="1 2">MK136</strain>
    </source>
</reference>
<accession>A0A498PU90</accession>
<sequence>MAISEPGADGWLDFSSTPYTATLDEVHDWFVVRAPNQESRIRRFDALSLHLSLLYEMGGPSPVWLGGGFISHNAQTIPGIRLVYLCEDREHLRTLLRNDGVYQLLTLQTVFAEKPMMVSIAELRPVGGLVDAYLASPARRAFWATWLSMITRRDGSTLPGTRQGFVEVTL</sequence>
<organism evidence="1 2">
    <name type="scientific">Mycobacterium attenuatum</name>
    <dbReference type="NCBI Taxonomy" id="2341086"/>
    <lineage>
        <taxon>Bacteria</taxon>
        <taxon>Bacillati</taxon>
        <taxon>Actinomycetota</taxon>
        <taxon>Actinomycetes</taxon>
        <taxon>Mycobacteriales</taxon>
        <taxon>Mycobacteriaceae</taxon>
        <taxon>Mycobacterium</taxon>
    </lineage>
</organism>
<dbReference type="RefSeq" id="WP_136624807.1">
    <property type="nucleotide sequence ID" value="NZ_UPHP01000021.1"/>
</dbReference>
<gene>
    <name evidence="1" type="ORF">LAUMK136_00814</name>
</gene>
<keyword evidence="2" id="KW-1185">Reference proteome</keyword>
<dbReference type="AlphaFoldDB" id="A0A498PU90"/>
<evidence type="ECO:0000313" key="2">
    <source>
        <dbReference type="Proteomes" id="UP000273307"/>
    </source>
</evidence>
<evidence type="ECO:0000313" key="1">
    <source>
        <dbReference type="EMBL" id="VBA34776.1"/>
    </source>
</evidence>
<dbReference type="OrthoDB" id="7032846at2"/>
<name>A0A498PU90_9MYCO</name>
<dbReference type="EMBL" id="UPHP01000021">
    <property type="protein sequence ID" value="VBA34776.1"/>
    <property type="molecule type" value="Genomic_DNA"/>
</dbReference>
<proteinExistence type="predicted"/>
<dbReference type="Proteomes" id="UP000273307">
    <property type="component" value="Unassembled WGS sequence"/>
</dbReference>
<protein>
    <submittedName>
        <fullName evidence="1">Uncharacterized protein</fullName>
    </submittedName>
</protein>